<reference evidence="3" key="1">
    <citation type="submission" date="2018-08" db="EMBL/GenBank/DDBJ databases">
        <title>A genome reference for cultivated species of the human gut microbiota.</title>
        <authorList>
            <person name="Zou Y."/>
            <person name="Xue W."/>
            <person name="Luo G."/>
        </authorList>
    </citation>
    <scope>NUCLEOTIDE SEQUENCE [LARGE SCALE GENOMIC DNA]</scope>
    <source>
        <strain evidence="3">TF05-5AC</strain>
    </source>
</reference>
<evidence type="ECO:0000259" key="2">
    <source>
        <dbReference type="Pfam" id="PF03848"/>
    </source>
</evidence>
<dbReference type="SUPFAM" id="SSF53335">
    <property type="entry name" value="S-adenosyl-L-methionine-dependent methyltransferases"/>
    <property type="match status" value="1"/>
</dbReference>
<dbReference type="InterPro" id="IPR015985">
    <property type="entry name" value="TehB-like_dom"/>
</dbReference>
<dbReference type="PANTHER" id="PTHR43861">
    <property type="entry name" value="TRANS-ACONITATE 2-METHYLTRANSFERASE-RELATED"/>
    <property type="match status" value="1"/>
</dbReference>
<organism evidence="3 4">
    <name type="scientific">Eisenbergiella massiliensis</name>
    <dbReference type="NCBI Taxonomy" id="1720294"/>
    <lineage>
        <taxon>Bacteria</taxon>
        <taxon>Bacillati</taxon>
        <taxon>Bacillota</taxon>
        <taxon>Clostridia</taxon>
        <taxon>Lachnospirales</taxon>
        <taxon>Lachnospiraceae</taxon>
        <taxon>Eisenbergiella</taxon>
    </lineage>
</organism>
<gene>
    <name evidence="3" type="ORF">DXC51_22740</name>
</gene>
<dbReference type="GO" id="GO:0008168">
    <property type="term" value="F:methyltransferase activity"/>
    <property type="evidence" value="ECO:0007669"/>
    <property type="project" value="UniProtKB-KW"/>
</dbReference>
<dbReference type="EMBL" id="QVLV01000021">
    <property type="protein sequence ID" value="RGE56778.1"/>
    <property type="molecule type" value="Genomic_DNA"/>
</dbReference>
<evidence type="ECO:0000313" key="4">
    <source>
        <dbReference type="Proteomes" id="UP000260812"/>
    </source>
</evidence>
<dbReference type="Pfam" id="PF03848">
    <property type="entry name" value="TehB"/>
    <property type="match status" value="1"/>
</dbReference>
<dbReference type="AlphaFoldDB" id="A0A3E3HY65"/>
<dbReference type="InterPro" id="IPR029063">
    <property type="entry name" value="SAM-dependent_MTases_sf"/>
</dbReference>
<keyword evidence="3" id="KW-0489">Methyltransferase</keyword>
<feature type="domain" description="Tellurite resistance methyltransferase TehB-like" evidence="2">
    <location>
        <begin position="54"/>
        <end position="196"/>
    </location>
</feature>
<proteinExistence type="predicted"/>
<dbReference type="PANTHER" id="PTHR43861:SF3">
    <property type="entry name" value="PUTATIVE (AFU_ORTHOLOGUE AFUA_2G14390)-RELATED"/>
    <property type="match status" value="1"/>
</dbReference>
<protein>
    <submittedName>
        <fullName evidence="3">Methyltransferase domain-containing protein</fullName>
    </submittedName>
</protein>
<dbReference type="GO" id="GO:0032259">
    <property type="term" value="P:methylation"/>
    <property type="evidence" value="ECO:0007669"/>
    <property type="project" value="UniProtKB-KW"/>
</dbReference>
<dbReference type="CDD" id="cd02440">
    <property type="entry name" value="AdoMet_MTases"/>
    <property type="match status" value="1"/>
</dbReference>
<dbReference type="Gene3D" id="3.40.50.150">
    <property type="entry name" value="Vaccinia Virus protein VP39"/>
    <property type="match status" value="1"/>
</dbReference>
<comment type="caution">
    <text evidence="3">The sequence shown here is derived from an EMBL/GenBank/DDBJ whole genome shotgun (WGS) entry which is preliminary data.</text>
</comment>
<evidence type="ECO:0000256" key="1">
    <source>
        <dbReference type="ARBA" id="ARBA00022679"/>
    </source>
</evidence>
<accession>A0A3E3HY65</accession>
<keyword evidence="1 3" id="KW-0808">Transferase</keyword>
<name>A0A3E3HY65_9FIRM</name>
<dbReference type="Proteomes" id="UP000260812">
    <property type="component" value="Unassembled WGS sequence"/>
</dbReference>
<keyword evidence="4" id="KW-1185">Reference proteome</keyword>
<evidence type="ECO:0000313" key="3">
    <source>
        <dbReference type="EMBL" id="RGE56778.1"/>
    </source>
</evidence>
<sequence>MTGPCNPIILFVIFIRRPKLEVPFWEETYKDDTVFTFGNQPNQSITAIENLLDKSGRVLDVGCGDGKNSLYLAKQGFRNIDAFDLSVNAIEKLRRLAVAHSLEINAWTGNLCSFSFVKEYSLIMSFGTLHFVSKNDWHNFIMKSKKATAVGGFHIMQLFTNQVPPSPDIAPFSIGMADDDEIRKLYEDWEIIDFRSYVFEDEHPNVPRHLHASNKITARRIK</sequence>